<dbReference type="GO" id="GO:0005829">
    <property type="term" value="C:cytosol"/>
    <property type="evidence" value="ECO:0007669"/>
    <property type="project" value="TreeGrafter"/>
</dbReference>
<dbReference type="EMBL" id="BSEJ01000006">
    <property type="protein sequence ID" value="GLJ61391.1"/>
    <property type="molecule type" value="Genomic_DNA"/>
</dbReference>
<dbReference type="PANTHER" id="PTHR30154:SF34">
    <property type="entry name" value="TRANSCRIPTIONAL REGULATOR AZLB"/>
    <property type="match status" value="1"/>
</dbReference>
<protein>
    <submittedName>
        <fullName evidence="5">Transcriptional regulator, AsnC family protein</fullName>
    </submittedName>
</protein>
<dbReference type="PROSITE" id="PS00519">
    <property type="entry name" value="HTH_ASNC_1"/>
    <property type="match status" value="1"/>
</dbReference>
<keyword evidence="2" id="KW-0238">DNA-binding</keyword>
<name>A0A9W6LWH5_9MICO</name>
<dbReference type="Pfam" id="PF13412">
    <property type="entry name" value="HTH_24"/>
    <property type="match status" value="1"/>
</dbReference>
<dbReference type="PANTHER" id="PTHR30154">
    <property type="entry name" value="LEUCINE-RESPONSIVE REGULATORY PROTEIN"/>
    <property type="match status" value="1"/>
</dbReference>
<dbReference type="Gene3D" id="3.30.70.920">
    <property type="match status" value="1"/>
</dbReference>
<dbReference type="AlphaFoldDB" id="A0A9W6LWH5"/>
<dbReference type="Gene3D" id="1.10.10.10">
    <property type="entry name" value="Winged helix-like DNA-binding domain superfamily/Winged helix DNA-binding domain"/>
    <property type="match status" value="1"/>
</dbReference>
<dbReference type="InterPro" id="IPR036388">
    <property type="entry name" value="WH-like_DNA-bd_sf"/>
</dbReference>
<dbReference type="InterPro" id="IPR019885">
    <property type="entry name" value="Tscrpt_reg_HTH_AsnC-type_CS"/>
</dbReference>
<comment type="caution">
    <text evidence="5">The sequence shown here is derived from an EMBL/GenBank/DDBJ whole genome shotgun (WGS) entry which is preliminary data.</text>
</comment>
<dbReference type="GO" id="GO:0043200">
    <property type="term" value="P:response to amino acid"/>
    <property type="evidence" value="ECO:0007669"/>
    <property type="project" value="TreeGrafter"/>
</dbReference>
<dbReference type="InterPro" id="IPR011991">
    <property type="entry name" value="ArsR-like_HTH"/>
</dbReference>
<dbReference type="InterPro" id="IPR036390">
    <property type="entry name" value="WH_DNA-bd_sf"/>
</dbReference>
<dbReference type="InterPro" id="IPR019888">
    <property type="entry name" value="Tscrpt_reg_AsnC-like"/>
</dbReference>
<dbReference type="RefSeq" id="WP_271173102.1">
    <property type="nucleotide sequence ID" value="NZ_BSEJ01000006.1"/>
</dbReference>
<reference evidence="5" key="1">
    <citation type="journal article" date="2014" name="Int. J. Syst. Evol. Microbiol.">
        <title>Complete genome sequence of Corynebacterium casei LMG S-19264T (=DSM 44701T), isolated from a smear-ripened cheese.</title>
        <authorList>
            <consortium name="US DOE Joint Genome Institute (JGI-PGF)"/>
            <person name="Walter F."/>
            <person name="Albersmeier A."/>
            <person name="Kalinowski J."/>
            <person name="Ruckert C."/>
        </authorList>
    </citation>
    <scope>NUCLEOTIDE SEQUENCE</scope>
    <source>
        <strain evidence="5">VKM Ac-1020</strain>
    </source>
</reference>
<accession>A0A9W6LWH5</accession>
<feature type="domain" description="HTH asnC-type" evidence="4">
    <location>
        <begin position="7"/>
        <end position="68"/>
    </location>
</feature>
<dbReference type="SMART" id="SM00344">
    <property type="entry name" value="HTH_ASNC"/>
    <property type="match status" value="1"/>
</dbReference>
<dbReference type="Pfam" id="PF01037">
    <property type="entry name" value="AsnC_trans_reg"/>
    <property type="match status" value="1"/>
</dbReference>
<evidence type="ECO:0000313" key="5">
    <source>
        <dbReference type="EMBL" id="GLJ61391.1"/>
    </source>
</evidence>
<dbReference type="Proteomes" id="UP001142462">
    <property type="component" value="Unassembled WGS sequence"/>
</dbReference>
<keyword evidence="6" id="KW-1185">Reference proteome</keyword>
<dbReference type="InterPro" id="IPR019887">
    <property type="entry name" value="Tscrpt_reg_AsnC/Lrp_C"/>
</dbReference>
<evidence type="ECO:0000256" key="3">
    <source>
        <dbReference type="ARBA" id="ARBA00023163"/>
    </source>
</evidence>
<evidence type="ECO:0000256" key="2">
    <source>
        <dbReference type="ARBA" id="ARBA00023125"/>
    </source>
</evidence>
<sequence>MRNKHELDDIDHAIIRELTADARLTNLELARRVGLTPAPCLRRVQRLETTGVIRGYRAVLDPKAAGRGFEVIASIDIAVNDGQTIEDFEAAASAVPEVFELRRMFGQPDYYLRILVADQDQYALETLPKLSRLPAVNRITSHQTMWLVKE</sequence>
<dbReference type="InterPro" id="IPR000485">
    <property type="entry name" value="AsnC-type_HTH_dom"/>
</dbReference>
<dbReference type="InterPro" id="IPR011008">
    <property type="entry name" value="Dimeric_a/b-barrel"/>
</dbReference>
<dbReference type="PRINTS" id="PR00033">
    <property type="entry name" value="HTHASNC"/>
</dbReference>
<evidence type="ECO:0000259" key="4">
    <source>
        <dbReference type="PROSITE" id="PS50956"/>
    </source>
</evidence>
<dbReference type="GO" id="GO:0043565">
    <property type="term" value="F:sequence-specific DNA binding"/>
    <property type="evidence" value="ECO:0007669"/>
    <property type="project" value="InterPro"/>
</dbReference>
<dbReference type="SUPFAM" id="SSF46785">
    <property type="entry name" value="Winged helix' DNA-binding domain"/>
    <property type="match status" value="1"/>
</dbReference>
<organism evidence="5 6">
    <name type="scientific">Microbacterium barkeri</name>
    <dbReference type="NCBI Taxonomy" id="33917"/>
    <lineage>
        <taxon>Bacteria</taxon>
        <taxon>Bacillati</taxon>
        <taxon>Actinomycetota</taxon>
        <taxon>Actinomycetes</taxon>
        <taxon>Micrococcales</taxon>
        <taxon>Microbacteriaceae</taxon>
        <taxon>Microbacterium</taxon>
    </lineage>
</organism>
<dbReference type="SUPFAM" id="SSF54909">
    <property type="entry name" value="Dimeric alpha+beta barrel"/>
    <property type="match status" value="1"/>
</dbReference>
<keyword evidence="1" id="KW-0805">Transcription regulation</keyword>
<evidence type="ECO:0000256" key="1">
    <source>
        <dbReference type="ARBA" id="ARBA00023015"/>
    </source>
</evidence>
<dbReference type="PROSITE" id="PS50956">
    <property type="entry name" value="HTH_ASNC_2"/>
    <property type="match status" value="1"/>
</dbReference>
<proteinExistence type="predicted"/>
<reference evidence="5" key="2">
    <citation type="submission" date="2023-01" db="EMBL/GenBank/DDBJ databases">
        <authorList>
            <person name="Sun Q."/>
            <person name="Evtushenko L."/>
        </authorList>
    </citation>
    <scope>NUCLEOTIDE SEQUENCE</scope>
    <source>
        <strain evidence="5">VKM Ac-1020</strain>
    </source>
</reference>
<dbReference type="CDD" id="cd00090">
    <property type="entry name" value="HTH_ARSR"/>
    <property type="match status" value="1"/>
</dbReference>
<keyword evidence="3" id="KW-0804">Transcription</keyword>
<evidence type="ECO:0000313" key="6">
    <source>
        <dbReference type="Proteomes" id="UP001142462"/>
    </source>
</evidence>
<gene>
    <name evidence="5" type="ORF">GCM10017576_15200</name>
</gene>